<dbReference type="InterPro" id="IPR012967">
    <property type="entry name" value="COMT_dimerisation"/>
</dbReference>
<dbReference type="PROSITE" id="PS51683">
    <property type="entry name" value="SAM_OMT_II"/>
    <property type="match status" value="1"/>
</dbReference>
<keyword evidence="3" id="KW-0949">S-adenosyl-L-methionine</keyword>
<dbReference type="GO" id="GO:0008757">
    <property type="term" value="F:S-adenosylmethionine-dependent methyltransferase activity"/>
    <property type="evidence" value="ECO:0007669"/>
    <property type="project" value="UniProtKB-ARBA"/>
</dbReference>
<proteinExistence type="predicted"/>
<dbReference type="AlphaFoldDB" id="A0AAD7LSI5"/>
<evidence type="ECO:0000259" key="5">
    <source>
        <dbReference type="Pfam" id="PF08100"/>
    </source>
</evidence>
<evidence type="ECO:0000256" key="3">
    <source>
        <dbReference type="ARBA" id="ARBA00022691"/>
    </source>
</evidence>
<evidence type="ECO:0000256" key="1">
    <source>
        <dbReference type="ARBA" id="ARBA00022603"/>
    </source>
</evidence>
<keyword evidence="7" id="KW-1185">Reference proteome</keyword>
<dbReference type="Gene3D" id="1.10.10.10">
    <property type="entry name" value="Winged helix-like DNA-binding domain superfamily/Winged helix DNA-binding domain"/>
    <property type="match status" value="1"/>
</dbReference>
<keyword evidence="2" id="KW-0808">Transferase</keyword>
<protein>
    <submittedName>
        <fullName evidence="6">Caffeic acid O-methyltransferase</fullName>
    </submittedName>
</protein>
<comment type="caution">
    <text evidence="6">The sequence shown here is derived from an EMBL/GenBank/DDBJ whole genome shotgun (WGS) entry which is preliminary data.</text>
</comment>
<dbReference type="Pfam" id="PF08100">
    <property type="entry name" value="Dimerisation"/>
    <property type="match status" value="1"/>
</dbReference>
<gene>
    <name evidence="6" type="ORF">O6P43_018512</name>
</gene>
<dbReference type="KEGG" id="qsa:O6P43_018512"/>
<sequence length="195" mass="21896">MQLSSTLAFPMVMKSAIDLGLLDIISRAGSGTYLSPQQIASQLHTNNPEAPQMVDRILRLLASYSVVTCKLGVGDDLGSVQIRLYGLTPVGKYFLQNNQEENSLSPCVKLSINKVFMETWYDQKDAVLEGGVPFNRVYGMHAYEYLGKDPKFNQIFNKAMTNYSTMNTNAILGKYKGFENIKQLVDVLLWIWIDP</sequence>
<evidence type="ECO:0000256" key="2">
    <source>
        <dbReference type="ARBA" id="ARBA00022679"/>
    </source>
</evidence>
<dbReference type="SUPFAM" id="SSF53335">
    <property type="entry name" value="S-adenosyl-L-methionine-dependent methyltransferases"/>
    <property type="match status" value="1"/>
</dbReference>
<dbReference type="PANTHER" id="PTHR11746">
    <property type="entry name" value="O-METHYLTRANSFERASE"/>
    <property type="match status" value="1"/>
</dbReference>
<dbReference type="GO" id="GO:0046983">
    <property type="term" value="F:protein dimerization activity"/>
    <property type="evidence" value="ECO:0007669"/>
    <property type="project" value="InterPro"/>
</dbReference>
<dbReference type="GO" id="GO:0032259">
    <property type="term" value="P:methylation"/>
    <property type="evidence" value="ECO:0007669"/>
    <property type="project" value="UniProtKB-KW"/>
</dbReference>
<dbReference type="InterPro" id="IPR029063">
    <property type="entry name" value="SAM-dependent_MTases_sf"/>
</dbReference>
<accession>A0AAD7LSI5</accession>
<keyword evidence="1" id="KW-0489">Methyltransferase</keyword>
<name>A0AAD7LSI5_QUISA</name>
<dbReference type="InterPro" id="IPR016461">
    <property type="entry name" value="COMT-like"/>
</dbReference>
<dbReference type="InterPro" id="IPR036388">
    <property type="entry name" value="WH-like_DNA-bd_sf"/>
</dbReference>
<dbReference type="EMBL" id="JARAOO010000007">
    <property type="protein sequence ID" value="KAJ7963408.1"/>
    <property type="molecule type" value="Genomic_DNA"/>
</dbReference>
<dbReference type="GO" id="GO:0008171">
    <property type="term" value="F:O-methyltransferase activity"/>
    <property type="evidence" value="ECO:0007669"/>
    <property type="project" value="InterPro"/>
</dbReference>
<dbReference type="InterPro" id="IPR036390">
    <property type="entry name" value="WH_DNA-bd_sf"/>
</dbReference>
<dbReference type="Pfam" id="PF00891">
    <property type="entry name" value="Methyltransf_2"/>
    <property type="match status" value="1"/>
</dbReference>
<organism evidence="6 7">
    <name type="scientific">Quillaja saponaria</name>
    <name type="common">Soap bark tree</name>
    <dbReference type="NCBI Taxonomy" id="32244"/>
    <lineage>
        <taxon>Eukaryota</taxon>
        <taxon>Viridiplantae</taxon>
        <taxon>Streptophyta</taxon>
        <taxon>Embryophyta</taxon>
        <taxon>Tracheophyta</taxon>
        <taxon>Spermatophyta</taxon>
        <taxon>Magnoliopsida</taxon>
        <taxon>eudicotyledons</taxon>
        <taxon>Gunneridae</taxon>
        <taxon>Pentapetalae</taxon>
        <taxon>rosids</taxon>
        <taxon>fabids</taxon>
        <taxon>Fabales</taxon>
        <taxon>Quillajaceae</taxon>
        <taxon>Quillaja</taxon>
    </lineage>
</organism>
<feature type="domain" description="O-methyltransferase C-terminal" evidence="4">
    <location>
        <begin position="120"/>
        <end position="187"/>
    </location>
</feature>
<dbReference type="FunFam" id="1.10.10.10:FF:000357">
    <property type="entry name" value="Caffeic acid 3-O-methyltransferase"/>
    <property type="match status" value="1"/>
</dbReference>
<dbReference type="SUPFAM" id="SSF46785">
    <property type="entry name" value="Winged helix' DNA-binding domain"/>
    <property type="match status" value="1"/>
</dbReference>
<reference evidence="6" key="1">
    <citation type="journal article" date="2023" name="Science">
        <title>Elucidation of the pathway for biosynthesis of saponin adjuvants from the soapbark tree.</title>
        <authorList>
            <person name="Reed J."/>
            <person name="Orme A."/>
            <person name="El-Demerdash A."/>
            <person name="Owen C."/>
            <person name="Martin L.B.B."/>
            <person name="Misra R.C."/>
            <person name="Kikuchi S."/>
            <person name="Rejzek M."/>
            <person name="Martin A.C."/>
            <person name="Harkess A."/>
            <person name="Leebens-Mack J."/>
            <person name="Louveau T."/>
            <person name="Stephenson M.J."/>
            <person name="Osbourn A."/>
        </authorList>
    </citation>
    <scope>NUCLEOTIDE SEQUENCE</scope>
    <source>
        <strain evidence="6">S10</strain>
    </source>
</reference>
<dbReference type="Proteomes" id="UP001163823">
    <property type="component" value="Chromosome 7"/>
</dbReference>
<evidence type="ECO:0000259" key="4">
    <source>
        <dbReference type="Pfam" id="PF00891"/>
    </source>
</evidence>
<feature type="domain" description="O-methyltransferase dimerisation" evidence="5">
    <location>
        <begin position="1"/>
        <end position="96"/>
    </location>
</feature>
<evidence type="ECO:0000313" key="7">
    <source>
        <dbReference type="Proteomes" id="UP001163823"/>
    </source>
</evidence>
<dbReference type="InterPro" id="IPR001077">
    <property type="entry name" value="COMT_C"/>
</dbReference>
<dbReference type="Gene3D" id="3.40.50.150">
    <property type="entry name" value="Vaccinia Virus protein VP39"/>
    <property type="match status" value="1"/>
</dbReference>
<evidence type="ECO:0000313" key="6">
    <source>
        <dbReference type="EMBL" id="KAJ7963408.1"/>
    </source>
</evidence>